<dbReference type="AlphaFoldDB" id="X1GDZ6"/>
<reference evidence="1" key="1">
    <citation type="journal article" date="2014" name="Front. Microbiol.">
        <title>High frequency of phylogenetically diverse reductive dehalogenase-homologous genes in deep subseafloor sedimentary metagenomes.</title>
        <authorList>
            <person name="Kawai M."/>
            <person name="Futagami T."/>
            <person name="Toyoda A."/>
            <person name="Takaki Y."/>
            <person name="Nishi S."/>
            <person name="Hori S."/>
            <person name="Arai W."/>
            <person name="Tsubouchi T."/>
            <person name="Morono Y."/>
            <person name="Uchiyama I."/>
            <person name="Ito T."/>
            <person name="Fujiyama A."/>
            <person name="Inagaki F."/>
            <person name="Takami H."/>
        </authorList>
    </citation>
    <scope>NUCLEOTIDE SEQUENCE</scope>
    <source>
        <strain evidence="1">Expedition CK06-06</strain>
    </source>
</reference>
<organism evidence="1">
    <name type="scientific">marine sediment metagenome</name>
    <dbReference type="NCBI Taxonomy" id="412755"/>
    <lineage>
        <taxon>unclassified sequences</taxon>
        <taxon>metagenomes</taxon>
        <taxon>ecological metagenomes</taxon>
    </lineage>
</organism>
<name>X1GDZ6_9ZZZZ</name>
<dbReference type="EMBL" id="BARU01011252">
    <property type="protein sequence ID" value="GAH43015.1"/>
    <property type="molecule type" value="Genomic_DNA"/>
</dbReference>
<proteinExistence type="predicted"/>
<gene>
    <name evidence="1" type="ORF">S03H2_21186</name>
</gene>
<protein>
    <submittedName>
        <fullName evidence="1">Uncharacterized protein</fullName>
    </submittedName>
</protein>
<evidence type="ECO:0000313" key="1">
    <source>
        <dbReference type="EMBL" id="GAH43015.1"/>
    </source>
</evidence>
<accession>X1GDZ6</accession>
<feature type="non-terminal residue" evidence="1">
    <location>
        <position position="1"/>
    </location>
</feature>
<sequence length="35" mass="3957">KYNFSGVLLATAIHEGLIKPQQIKNYLLSSLRVIK</sequence>
<comment type="caution">
    <text evidence="1">The sequence shown here is derived from an EMBL/GenBank/DDBJ whole genome shotgun (WGS) entry which is preliminary data.</text>
</comment>